<keyword evidence="1" id="KW-0812">Transmembrane</keyword>
<keyword evidence="1" id="KW-0472">Membrane</keyword>
<evidence type="ECO:0008006" key="4">
    <source>
        <dbReference type="Google" id="ProtNLM"/>
    </source>
</evidence>
<dbReference type="InterPro" id="IPR036249">
    <property type="entry name" value="Thioredoxin-like_sf"/>
</dbReference>
<feature type="transmembrane region" description="Helical" evidence="1">
    <location>
        <begin position="7"/>
        <end position="27"/>
    </location>
</feature>
<accession>A0A1I0FSM6</accession>
<dbReference type="AlphaFoldDB" id="A0A1I0FSM6"/>
<reference evidence="3" key="1">
    <citation type="submission" date="2016-10" db="EMBL/GenBank/DDBJ databases">
        <authorList>
            <person name="Varghese N."/>
            <person name="Submissions S."/>
        </authorList>
    </citation>
    <scope>NUCLEOTIDE SEQUENCE [LARGE SCALE GENOMIC DNA]</scope>
    <source>
        <strain evidence="3">DSM 1551</strain>
    </source>
</reference>
<evidence type="ECO:0000313" key="2">
    <source>
        <dbReference type="EMBL" id="SET61423.1"/>
    </source>
</evidence>
<evidence type="ECO:0000313" key="3">
    <source>
        <dbReference type="Proteomes" id="UP000198558"/>
    </source>
</evidence>
<dbReference type="Proteomes" id="UP000198558">
    <property type="component" value="Unassembled WGS sequence"/>
</dbReference>
<dbReference type="EMBL" id="FOIN01000022">
    <property type="protein sequence ID" value="SET61423.1"/>
    <property type="molecule type" value="Genomic_DNA"/>
</dbReference>
<evidence type="ECO:0000256" key="1">
    <source>
        <dbReference type="SAM" id="Phobius"/>
    </source>
</evidence>
<dbReference type="GeneID" id="78288738"/>
<dbReference type="RefSeq" id="WP_092354523.1">
    <property type="nucleotide sequence ID" value="NZ_FOIN01000022.1"/>
</dbReference>
<sequence length="139" mass="16026">MEKVKKLWREISIFGIVIVVFLGLFIYRKITHVEFTTITQNALVEKVKDKDSFVVVIGNKNDNATLSYQDTMTTFLEKNRSESLYYVDVSNDSDYTTWLEKDLDITNGTVPQTIVYKDGKISTTKTGALSYYRLAQLFK</sequence>
<keyword evidence="3" id="KW-1185">Reference proteome</keyword>
<dbReference type="OrthoDB" id="1650491at2"/>
<organism evidence="2 3">
    <name type="scientific">Thomasclavelia cocleata</name>
    <dbReference type="NCBI Taxonomy" id="69824"/>
    <lineage>
        <taxon>Bacteria</taxon>
        <taxon>Bacillati</taxon>
        <taxon>Bacillota</taxon>
        <taxon>Erysipelotrichia</taxon>
        <taxon>Erysipelotrichales</taxon>
        <taxon>Coprobacillaceae</taxon>
        <taxon>Thomasclavelia</taxon>
    </lineage>
</organism>
<protein>
    <recommendedName>
        <fullName evidence="4">Thioredoxin</fullName>
    </recommendedName>
</protein>
<gene>
    <name evidence="2" type="ORF">SAMN04489758_1228</name>
</gene>
<dbReference type="SUPFAM" id="SSF52833">
    <property type="entry name" value="Thioredoxin-like"/>
    <property type="match status" value="1"/>
</dbReference>
<proteinExistence type="predicted"/>
<dbReference type="Gene3D" id="3.40.30.10">
    <property type="entry name" value="Glutaredoxin"/>
    <property type="match status" value="1"/>
</dbReference>
<keyword evidence="1" id="KW-1133">Transmembrane helix</keyword>
<name>A0A1I0FSM6_9FIRM</name>